<proteinExistence type="inferred from homology"/>
<reference evidence="10" key="1">
    <citation type="submission" date="2022-02" db="EMBL/GenBank/DDBJ databases">
        <authorList>
            <person name="Henning P.M."/>
            <person name="McCubbin A.G."/>
            <person name="Shore J.S."/>
        </authorList>
    </citation>
    <scope>NUCLEOTIDE SEQUENCE</scope>
    <source>
        <strain evidence="10">F60SS</strain>
        <tissue evidence="10">Leaves</tissue>
    </source>
</reference>
<dbReference type="OrthoDB" id="4771285at2759"/>
<dbReference type="FunFam" id="1.10.246.90:FF:000002">
    <property type="entry name" value="U4/U6 small nuclear ribonucleoprotein Prp31"/>
    <property type="match status" value="1"/>
</dbReference>
<comment type="caution">
    <text evidence="10">The sequence shown here is derived from an EMBL/GenBank/DDBJ whole genome shotgun (WGS) entry which is preliminary data.</text>
</comment>
<dbReference type="EMBL" id="JAKUCV010006291">
    <property type="protein sequence ID" value="KAJ4827984.1"/>
    <property type="molecule type" value="Genomic_DNA"/>
</dbReference>
<evidence type="ECO:0000313" key="11">
    <source>
        <dbReference type="Proteomes" id="UP001141552"/>
    </source>
</evidence>
<dbReference type="PROSITE" id="PS51358">
    <property type="entry name" value="NOP"/>
    <property type="match status" value="1"/>
</dbReference>
<accession>A0A9Q0J4G9</accession>
<dbReference type="InterPro" id="IPR002687">
    <property type="entry name" value="Nop_dom"/>
</dbReference>
<keyword evidence="8" id="KW-0687">Ribonucleoprotein</keyword>
<gene>
    <name evidence="10" type="primary">PRP31_4</name>
    <name evidence="10" type="ORF">Tsubulata_033223</name>
</gene>
<dbReference type="GO" id="GO:0000244">
    <property type="term" value="P:spliceosomal tri-snRNP complex assembly"/>
    <property type="evidence" value="ECO:0007669"/>
    <property type="project" value="InterPro"/>
</dbReference>
<keyword evidence="5" id="KW-0694">RNA-binding</keyword>
<dbReference type="InterPro" id="IPR036070">
    <property type="entry name" value="Nop_dom_sf"/>
</dbReference>
<evidence type="ECO:0000256" key="6">
    <source>
        <dbReference type="ARBA" id="ARBA00023187"/>
    </source>
</evidence>
<dbReference type="InterPro" id="IPR042239">
    <property type="entry name" value="Nop_C"/>
</dbReference>
<name>A0A9Q0J4G9_9ROSI</name>
<comment type="similarity">
    <text evidence="2">Belongs to the PRP31 family.</text>
</comment>
<keyword evidence="7" id="KW-0539">Nucleus</keyword>
<dbReference type="InterPro" id="IPR027105">
    <property type="entry name" value="Prp31"/>
</dbReference>
<keyword evidence="6" id="KW-0508">mRNA splicing</keyword>
<evidence type="ECO:0000256" key="3">
    <source>
        <dbReference type="ARBA" id="ARBA00022664"/>
    </source>
</evidence>
<evidence type="ECO:0000256" key="1">
    <source>
        <dbReference type="ARBA" id="ARBA00004123"/>
    </source>
</evidence>
<feature type="domain" description="Nop" evidence="9">
    <location>
        <begin position="148"/>
        <end position="266"/>
    </location>
</feature>
<comment type="subcellular location">
    <subcellularLocation>
        <location evidence="1">Nucleus</location>
    </subcellularLocation>
</comment>
<evidence type="ECO:0000256" key="7">
    <source>
        <dbReference type="ARBA" id="ARBA00023242"/>
    </source>
</evidence>
<protein>
    <submittedName>
        <fullName evidence="10">U4/U6-U5 snRNP complex subunit prp31</fullName>
    </submittedName>
</protein>
<evidence type="ECO:0000256" key="8">
    <source>
        <dbReference type="ARBA" id="ARBA00023274"/>
    </source>
</evidence>
<dbReference type="GO" id="GO:0003723">
    <property type="term" value="F:RNA binding"/>
    <property type="evidence" value="ECO:0007669"/>
    <property type="project" value="UniProtKB-KW"/>
</dbReference>
<dbReference type="SMART" id="SM00931">
    <property type="entry name" value="NOSIC"/>
    <property type="match status" value="1"/>
</dbReference>
<keyword evidence="3" id="KW-0507">mRNA processing</keyword>
<dbReference type="SUPFAM" id="SSF89124">
    <property type="entry name" value="Nop domain"/>
    <property type="match status" value="1"/>
</dbReference>
<dbReference type="AlphaFoldDB" id="A0A9Q0J4G9"/>
<evidence type="ECO:0000256" key="4">
    <source>
        <dbReference type="ARBA" id="ARBA00022728"/>
    </source>
</evidence>
<dbReference type="Gene3D" id="1.10.246.90">
    <property type="entry name" value="Nop domain"/>
    <property type="match status" value="1"/>
</dbReference>
<dbReference type="Gene3D" id="1.10.287.4070">
    <property type="match status" value="1"/>
</dbReference>
<dbReference type="GO" id="GO:0071011">
    <property type="term" value="C:precatalytic spliceosome"/>
    <property type="evidence" value="ECO:0007669"/>
    <property type="project" value="TreeGrafter"/>
</dbReference>
<evidence type="ECO:0000256" key="2">
    <source>
        <dbReference type="ARBA" id="ARBA00005572"/>
    </source>
</evidence>
<keyword evidence="11" id="KW-1185">Reference proteome</keyword>
<dbReference type="PANTHER" id="PTHR13904">
    <property type="entry name" value="PRE-MRNA SPLICING FACTOR PRP31"/>
    <property type="match status" value="1"/>
</dbReference>
<dbReference type="InterPro" id="IPR019175">
    <property type="entry name" value="Prp31_C"/>
</dbReference>
<dbReference type="Proteomes" id="UP001141552">
    <property type="component" value="Unassembled WGS sequence"/>
</dbReference>
<dbReference type="InterPro" id="IPR012976">
    <property type="entry name" value="NOSIC"/>
</dbReference>
<dbReference type="Pfam" id="PF09785">
    <property type="entry name" value="Prp31_C"/>
    <property type="match status" value="1"/>
</dbReference>
<dbReference type="PANTHER" id="PTHR13904:SF0">
    <property type="entry name" value="U4_U6 SMALL NUCLEAR RIBONUCLEOPROTEIN PRP31"/>
    <property type="match status" value="1"/>
</dbReference>
<dbReference type="GO" id="GO:0046540">
    <property type="term" value="C:U4/U6 x U5 tri-snRNP complex"/>
    <property type="evidence" value="ECO:0007669"/>
    <property type="project" value="InterPro"/>
</dbReference>
<dbReference type="Pfam" id="PF01798">
    <property type="entry name" value="Nop"/>
    <property type="match status" value="1"/>
</dbReference>
<evidence type="ECO:0000256" key="5">
    <source>
        <dbReference type="ARBA" id="ARBA00022884"/>
    </source>
</evidence>
<evidence type="ECO:0000313" key="10">
    <source>
        <dbReference type="EMBL" id="KAJ4827984.1"/>
    </source>
</evidence>
<evidence type="ECO:0000259" key="9">
    <source>
        <dbReference type="PROSITE" id="PS51358"/>
    </source>
</evidence>
<organism evidence="10 11">
    <name type="scientific">Turnera subulata</name>
    <dbReference type="NCBI Taxonomy" id="218843"/>
    <lineage>
        <taxon>Eukaryota</taxon>
        <taxon>Viridiplantae</taxon>
        <taxon>Streptophyta</taxon>
        <taxon>Embryophyta</taxon>
        <taxon>Tracheophyta</taxon>
        <taxon>Spermatophyta</taxon>
        <taxon>Magnoliopsida</taxon>
        <taxon>eudicotyledons</taxon>
        <taxon>Gunneridae</taxon>
        <taxon>Pentapetalae</taxon>
        <taxon>rosids</taxon>
        <taxon>fabids</taxon>
        <taxon>Malpighiales</taxon>
        <taxon>Passifloraceae</taxon>
        <taxon>Turnera</taxon>
    </lineage>
</organism>
<reference evidence="10" key="2">
    <citation type="journal article" date="2023" name="Plants (Basel)">
        <title>Annotation of the Turnera subulata (Passifloraceae) Draft Genome Reveals the S-Locus Evolved after the Divergence of Turneroideae from Passifloroideae in a Stepwise Manner.</title>
        <authorList>
            <person name="Henning P.M."/>
            <person name="Roalson E.H."/>
            <person name="Mir W."/>
            <person name="McCubbin A.G."/>
            <person name="Shore J.S."/>
        </authorList>
    </citation>
    <scope>NUCLEOTIDE SEQUENCE</scope>
    <source>
        <strain evidence="10">F60SS</strain>
    </source>
</reference>
<sequence length="355" mass="38651">MVDVLLQCQGFEASDFTGYINGGEYQQIMDCNSLLLEVEDETITTHNMIRDRYQMRFPELSSLVPQPLDYASVVKRISNTEDLSGVDLADILPPRTNLAVSVAASLTNSRPLPEDVLEATVAACDRLIALDSARDKLLQFLETRMGQIAPNLSAVVGSPVAAKLIGAAGGLEALANMPACNVQLLGARRNNLEGFSSATTQNRVGYLEQTQIVQTTPPCYTSRACRVLASKSTLAARLDFSGGDPSGNAGRKLREEIHNKIDKWQLLPPAKRVQPLPVPRSETKKRRGGRRLRKMKERYAVTEMRKLANRMQFGVPEETSLGDGLGFGYGMLGQAGCGKLCVSVAQSRLAAKLRA</sequence>
<dbReference type="GO" id="GO:0005687">
    <property type="term" value="C:U4 snRNP"/>
    <property type="evidence" value="ECO:0007669"/>
    <property type="project" value="TreeGrafter"/>
</dbReference>
<keyword evidence="4" id="KW-0747">Spliceosome</keyword>